<dbReference type="Pfam" id="PF09349">
    <property type="entry name" value="OHCU_decarbox"/>
    <property type="match status" value="1"/>
</dbReference>
<dbReference type="UniPathway" id="UPA00394">
    <property type="reaction ID" value="UER00652"/>
</dbReference>
<evidence type="ECO:0000256" key="2">
    <source>
        <dbReference type="ARBA" id="ARBA00004754"/>
    </source>
</evidence>
<dbReference type="Gene3D" id="1.10.3330.10">
    <property type="entry name" value="Oxo-4-hydroxy-4-carboxy-5-ureidoimidazoline decarboxylase"/>
    <property type="match status" value="1"/>
</dbReference>
<keyword evidence="6" id="KW-0456">Lyase</keyword>
<reference evidence="9 10" key="1">
    <citation type="submission" date="2018-07" db="EMBL/GenBank/DDBJ databases">
        <title>Genomic Encyclopedia of Type Strains, Phase IV (KMG-IV): sequencing the most valuable type-strain genomes for metagenomic binning, comparative biology and taxonomic classification.</title>
        <authorList>
            <person name="Goeker M."/>
        </authorList>
    </citation>
    <scope>NUCLEOTIDE SEQUENCE [LARGE SCALE GENOMIC DNA]</scope>
    <source>
        <strain evidence="9 10">DSM 21634</strain>
    </source>
</reference>
<dbReference type="SUPFAM" id="SSF49472">
    <property type="entry name" value="Transthyretin (synonym: prealbumin)"/>
    <property type="match status" value="1"/>
</dbReference>
<name>A0A368Y1Y2_9BURK</name>
<evidence type="ECO:0000256" key="3">
    <source>
        <dbReference type="ARBA" id="ARBA00012257"/>
    </source>
</evidence>
<dbReference type="InterPro" id="IPR017580">
    <property type="entry name" value="OHCU_decarboxylase-1"/>
</dbReference>
<evidence type="ECO:0000256" key="4">
    <source>
        <dbReference type="ARBA" id="ARBA00022631"/>
    </source>
</evidence>
<protein>
    <recommendedName>
        <fullName evidence="3">2-oxo-4-hydroxy-4-carboxy-5-ureidoimidazoline decarboxylase</fullName>
        <ecNumber evidence="3">4.1.1.97</ecNumber>
    </recommendedName>
</protein>
<dbReference type="PROSITE" id="PS00768">
    <property type="entry name" value="TRANSTHYRETIN_1"/>
    <property type="match status" value="1"/>
</dbReference>
<dbReference type="GO" id="GO:0019628">
    <property type="term" value="P:urate catabolic process"/>
    <property type="evidence" value="ECO:0007669"/>
    <property type="project" value="UniProtKB-UniPathway"/>
</dbReference>
<dbReference type="Gene3D" id="2.60.40.180">
    <property type="entry name" value="Transthyretin/hydroxyisourate hydrolase domain"/>
    <property type="match status" value="1"/>
</dbReference>
<evidence type="ECO:0000313" key="10">
    <source>
        <dbReference type="Proteomes" id="UP000252884"/>
    </source>
</evidence>
<dbReference type="GO" id="GO:0000255">
    <property type="term" value="P:allantoin metabolic process"/>
    <property type="evidence" value="ECO:0007669"/>
    <property type="project" value="InterPro"/>
</dbReference>
<dbReference type="InterPro" id="IPR023416">
    <property type="entry name" value="Transthyretin/HIU_hydrolase_d"/>
</dbReference>
<evidence type="ECO:0000256" key="1">
    <source>
        <dbReference type="ARBA" id="ARBA00001163"/>
    </source>
</evidence>
<evidence type="ECO:0000259" key="8">
    <source>
        <dbReference type="Pfam" id="PF09349"/>
    </source>
</evidence>
<accession>A0A368Y1Y2</accession>
<organism evidence="9 10">
    <name type="scientific">Pseudorhodoferax soli</name>
    <dbReference type="NCBI Taxonomy" id="545864"/>
    <lineage>
        <taxon>Bacteria</taxon>
        <taxon>Pseudomonadati</taxon>
        <taxon>Pseudomonadota</taxon>
        <taxon>Betaproteobacteria</taxon>
        <taxon>Burkholderiales</taxon>
        <taxon>Comamonadaceae</taxon>
    </lineage>
</organism>
<dbReference type="PANTHER" id="PTHR43466:SF1">
    <property type="entry name" value="2-OXO-4-HYDROXY-4-CARBOXY-5-UREIDOIMIDAZOLINE DECARBOXYLASE-RELATED"/>
    <property type="match status" value="1"/>
</dbReference>
<dbReference type="InterPro" id="IPR018020">
    <property type="entry name" value="OHCU_decarboxylase"/>
</dbReference>
<proteinExistence type="predicted"/>
<keyword evidence="5" id="KW-0210">Decarboxylase</keyword>
<evidence type="ECO:0000313" key="9">
    <source>
        <dbReference type="EMBL" id="RCW74273.1"/>
    </source>
</evidence>
<dbReference type="InterPro" id="IPR036778">
    <property type="entry name" value="OHCU_decarboxylase_sf"/>
</dbReference>
<evidence type="ECO:0000259" key="7">
    <source>
        <dbReference type="Pfam" id="PF00576"/>
    </source>
</evidence>
<dbReference type="InterPro" id="IPR036817">
    <property type="entry name" value="Transthyretin/HIU_hydrolase_sf"/>
</dbReference>
<dbReference type="SUPFAM" id="SSF158694">
    <property type="entry name" value="UraD-Like"/>
    <property type="match status" value="1"/>
</dbReference>
<sequence>MDGNAGGFYDPPHSRTRPIAMPLRTLPALPTLAQLNAADAAAFLDHLGGVFEHAPWVAAAVVGQRPFASTDALHRAMLAAVAACPEEARVALFNGHPELAGAAARLGQMTSDSVREQGGLALGALDAADGARWDALNAAYRARFGFPFILCIKRHTRATALAVFEARLANDLATELAGTLAEIGRITRLRLAERIADHGLDGLHGSVAAHVLDSRRGLPAQGLRVALHDADGALLAASVEEGCGLTLLAGAPLRMGRYELRLHLGDYHRQPGTAAGLLDVVPIAFAIDAPEAGYRFTLSVAPWAYSVACTREG</sequence>
<dbReference type="AlphaFoldDB" id="A0A368Y1Y2"/>
<feature type="domain" description="Transthyretin/hydroxyisourate hydrolase" evidence="7">
    <location>
        <begin position="208"/>
        <end position="307"/>
    </location>
</feature>
<evidence type="ECO:0000256" key="5">
    <source>
        <dbReference type="ARBA" id="ARBA00022793"/>
    </source>
</evidence>
<dbReference type="NCBIfam" id="TIGR03164">
    <property type="entry name" value="UHCUDC"/>
    <property type="match status" value="1"/>
</dbReference>
<dbReference type="GO" id="GO:0006144">
    <property type="term" value="P:purine nucleobase metabolic process"/>
    <property type="evidence" value="ECO:0007669"/>
    <property type="project" value="UniProtKB-KW"/>
</dbReference>
<dbReference type="Pfam" id="PF00576">
    <property type="entry name" value="Transthyretin"/>
    <property type="match status" value="1"/>
</dbReference>
<dbReference type="EMBL" id="QPJK01000002">
    <property type="protein sequence ID" value="RCW74273.1"/>
    <property type="molecule type" value="Genomic_DNA"/>
</dbReference>
<comment type="catalytic activity">
    <reaction evidence="1">
        <text>5-hydroxy-2-oxo-4-ureido-2,5-dihydro-1H-imidazole-5-carboxylate + H(+) = (S)-allantoin + CO2</text>
        <dbReference type="Rhea" id="RHEA:26301"/>
        <dbReference type="ChEBI" id="CHEBI:15378"/>
        <dbReference type="ChEBI" id="CHEBI:15678"/>
        <dbReference type="ChEBI" id="CHEBI:16526"/>
        <dbReference type="ChEBI" id="CHEBI:58639"/>
        <dbReference type="EC" id="4.1.1.97"/>
    </reaction>
</comment>
<evidence type="ECO:0000256" key="6">
    <source>
        <dbReference type="ARBA" id="ARBA00023239"/>
    </source>
</evidence>
<dbReference type="Proteomes" id="UP000252884">
    <property type="component" value="Unassembled WGS sequence"/>
</dbReference>
<dbReference type="PANTHER" id="PTHR43466">
    <property type="entry name" value="2-OXO-4-HYDROXY-4-CARBOXY-5-UREIDOIMIDAZOLINE DECARBOXYLASE-RELATED"/>
    <property type="match status" value="1"/>
</dbReference>
<feature type="domain" description="Oxo-4-hydroxy-4-carboxy-5-ureidoimidazoline decarboxylase" evidence="8">
    <location>
        <begin position="36"/>
        <end position="192"/>
    </location>
</feature>
<keyword evidence="10" id="KW-1185">Reference proteome</keyword>
<dbReference type="GO" id="GO:0051997">
    <property type="term" value="F:2-oxo-4-hydroxy-4-carboxy-5-ureidoimidazoline decarboxylase activity"/>
    <property type="evidence" value="ECO:0007669"/>
    <property type="project" value="UniProtKB-EC"/>
</dbReference>
<gene>
    <name evidence="9" type="ORF">DES41_102595</name>
</gene>
<dbReference type="EC" id="4.1.1.97" evidence="3"/>
<comment type="pathway">
    <text evidence="2">Purine metabolism; urate degradation; (S)-allantoin from urate: step 3/3.</text>
</comment>
<comment type="caution">
    <text evidence="9">The sequence shown here is derived from an EMBL/GenBank/DDBJ whole genome shotgun (WGS) entry which is preliminary data.</text>
</comment>
<dbReference type="InterPro" id="IPR023418">
    <property type="entry name" value="Thyroxine_BS"/>
</dbReference>
<keyword evidence="4" id="KW-0659">Purine metabolism</keyword>